<protein>
    <submittedName>
        <fullName evidence="2">Uncharacterized protein</fullName>
    </submittedName>
</protein>
<dbReference type="EMBL" id="JAEPRB010000507">
    <property type="protein sequence ID" value="KAG2215534.1"/>
    <property type="molecule type" value="Genomic_DNA"/>
</dbReference>
<evidence type="ECO:0000313" key="2">
    <source>
        <dbReference type="EMBL" id="KAG2215534.1"/>
    </source>
</evidence>
<evidence type="ECO:0000313" key="3">
    <source>
        <dbReference type="Proteomes" id="UP000646827"/>
    </source>
</evidence>
<feature type="region of interest" description="Disordered" evidence="1">
    <location>
        <begin position="118"/>
        <end position="137"/>
    </location>
</feature>
<dbReference type="AlphaFoldDB" id="A0A8H7RPW0"/>
<reference evidence="2 3" key="1">
    <citation type="submission" date="2020-12" db="EMBL/GenBank/DDBJ databases">
        <title>Metabolic potential, ecology and presence of endohyphal bacteria is reflected in genomic diversity of Mucoromycotina.</title>
        <authorList>
            <person name="Muszewska A."/>
            <person name="Okrasinska A."/>
            <person name="Steczkiewicz K."/>
            <person name="Drgas O."/>
            <person name="Orlowska M."/>
            <person name="Perlinska-Lenart U."/>
            <person name="Aleksandrzak-Piekarczyk T."/>
            <person name="Szatraj K."/>
            <person name="Zielenkiewicz U."/>
            <person name="Pilsyk S."/>
            <person name="Malc E."/>
            <person name="Mieczkowski P."/>
            <person name="Kruszewska J.S."/>
            <person name="Biernat P."/>
            <person name="Pawlowska J."/>
        </authorList>
    </citation>
    <scope>NUCLEOTIDE SEQUENCE [LARGE SCALE GENOMIC DNA]</scope>
    <source>
        <strain evidence="2 3">CBS 142.35</strain>
    </source>
</reference>
<dbReference type="OrthoDB" id="10420564at2759"/>
<dbReference type="Proteomes" id="UP000646827">
    <property type="component" value="Unassembled WGS sequence"/>
</dbReference>
<organism evidence="2 3">
    <name type="scientific">Circinella minor</name>
    <dbReference type="NCBI Taxonomy" id="1195481"/>
    <lineage>
        <taxon>Eukaryota</taxon>
        <taxon>Fungi</taxon>
        <taxon>Fungi incertae sedis</taxon>
        <taxon>Mucoromycota</taxon>
        <taxon>Mucoromycotina</taxon>
        <taxon>Mucoromycetes</taxon>
        <taxon>Mucorales</taxon>
        <taxon>Lichtheimiaceae</taxon>
        <taxon>Circinella</taxon>
    </lineage>
</organism>
<gene>
    <name evidence="2" type="ORF">INT45_008134</name>
</gene>
<name>A0A8H7RPW0_9FUNG</name>
<sequence length="547" mass="62740">MDQIAINHTSSSHQEALNNLSDDNVEYDYGDTPPPTVANVAPLLPLIVNDSIDMLTDYNSNTYNEDLGVPNVPTFVQPDRNSQEQRLIRLYEVTEETPLISIEEYTDLESILEAYRYSESNESNSDSDNDSSDLDSSYDMQLDLSQETRRRNSSSSIEDARSLSDFTNCLSSLEGPELIQATFAGIINGTHIQVSPSNNYTLIIETVYDIDSIIAKTDLIPCQKVLSLKLISLESPMQGTLNLYHNINDLSIDCGVIPNIHLGKFGDNSRFKLNIFFPKMYRQQAGLLQVLPSHSLANFGISYQADQYRRRNYKGRLIDIGSYLPARYLEALVNAMRGITKIRQRSDPKYNCQYHKFNSFFFISKTHGIKEEFTGYPLEDIFSTNLDDFNWECIKQDKNVIIDIGFEFTPTDNDINYIGIWKKNPSFSDFRAHKDLLTIFWNSRGLSNKNIRLDPFSNFKSLGGFRYQASAQSRPIINGILQMQVYQKIKVPFYNHDIQSDRTGKDFNPDWMWKSKSTKSYSNHMVHIYRTLYKNVVKLNGKVMVYG</sequence>
<proteinExistence type="predicted"/>
<accession>A0A8H7RPW0</accession>
<evidence type="ECO:0000256" key="1">
    <source>
        <dbReference type="SAM" id="MobiDB-lite"/>
    </source>
</evidence>
<comment type="caution">
    <text evidence="2">The sequence shown here is derived from an EMBL/GenBank/DDBJ whole genome shotgun (WGS) entry which is preliminary data.</text>
</comment>
<keyword evidence="3" id="KW-1185">Reference proteome</keyword>